<evidence type="ECO:0000256" key="1">
    <source>
        <dbReference type="ARBA" id="ARBA00022679"/>
    </source>
</evidence>
<evidence type="ECO:0000259" key="3">
    <source>
        <dbReference type="SMART" id="SM00563"/>
    </source>
</evidence>
<organism evidence="4 5">
    <name type="scientific">Tessaracoccus rhinocerotis</name>
    <dbReference type="NCBI Taxonomy" id="1689449"/>
    <lineage>
        <taxon>Bacteria</taxon>
        <taxon>Bacillati</taxon>
        <taxon>Actinomycetota</taxon>
        <taxon>Actinomycetes</taxon>
        <taxon>Propionibacteriales</taxon>
        <taxon>Propionibacteriaceae</taxon>
        <taxon>Tessaracoccus</taxon>
    </lineage>
</organism>
<feature type="domain" description="Phospholipid/glycerol acyltransferase" evidence="3">
    <location>
        <begin position="53"/>
        <end position="182"/>
    </location>
</feature>
<accession>A0A553K097</accession>
<sequence length="275" mass="30453">MARKDDSRGRYKSRLNATTRQAAQILLLRPYVWRLLRVHVHGLSNLDALEAPFVVAANHSSHLDTPLIYGALPNKFSKYLAAGAAADFFYDKWWKSGPMSLFFNGFPIDRGRDRDDDDRKGRSKDKNVRGMSSALLSDGIPLLIFPEGTRSRTGAMAPFKPGVAALCISRGVPAVPIALVGAYAAWPSQQKHLPRGRPAVHVVIGRPMRPLPGEIAHEFSERMRRRILELHDTTARAYGAKTLVEYAHTVALEKAAKTEISALAEDASTRTDEED</sequence>
<protein>
    <submittedName>
        <fullName evidence="4">1-acyl-sn-glycerol-3-phosphate acyltransferase</fullName>
    </submittedName>
</protein>
<dbReference type="GO" id="GO:0003841">
    <property type="term" value="F:1-acylglycerol-3-phosphate O-acyltransferase activity"/>
    <property type="evidence" value="ECO:0007669"/>
    <property type="project" value="TreeGrafter"/>
</dbReference>
<dbReference type="RefSeq" id="WP_143938098.1">
    <property type="nucleotide sequence ID" value="NZ_VKKG01000003.1"/>
</dbReference>
<dbReference type="Pfam" id="PF01553">
    <property type="entry name" value="Acyltransferase"/>
    <property type="match status" value="1"/>
</dbReference>
<evidence type="ECO:0000313" key="5">
    <source>
        <dbReference type="Proteomes" id="UP000317638"/>
    </source>
</evidence>
<reference evidence="4 5" key="1">
    <citation type="submission" date="2019-07" db="EMBL/GenBank/DDBJ databases">
        <authorList>
            <person name="Zhou L.-Y."/>
        </authorList>
    </citation>
    <scope>NUCLEOTIDE SEQUENCE [LARGE SCALE GENOMIC DNA]</scope>
    <source>
        <strain evidence="4 5">YIM 101269</strain>
    </source>
</reference>
<comment type="caution">
    <text evidence="4">The sequence shown here is derived from an EMBL/GenBank/DDBJ whole genome shotgun (WGS) entry which is preliminary data.</text>
</comment>
<dbReference type="AlphaFoldDB" id="A0A553K097"/>
<proteinExistence type="predicted"/>
<keyword evidence="1 4" id="KW-0808">Transferase</keyword>
<dbReference type="CDD" id="cd07989">
    <property type="entry name" value="LPLAT_AGPAT-like"/>
    <property type="match status" value="1"/>
</dbReference>
<keyword evidence="2 4" id="KW-0012">Acyltransferase</keyword>
<dbReference type="EMBL" id="VKKG01000003">
    <property type="protein sequence ID" value="TRY18122.1"/>
    <property type="molecule type" value="Genomic_DNA"/>
</dbReference>
<dbReference type="SUPFAM" id="SSF69593">
    <property type="entry name" value="Glycerol-3-phosphate (1)-acyltransferase"/>
    <property type="match status" value="1"/>
</dbReference>
<dbReference type="Proteomes" id="UP000317638">
    <property type="component" value="Unassembled WGS sequence"/>
</dbReference>
<name>A0A553K097_9ACTN</name>
<dbReference type="PANTHER" id="PTHR10434:SF11">
    <property type="entry name" value="1-ACYL-SN-GLYCEROL-3-PHOSPHATE ACYLTRANSFERASE"/>
    <property type="match status" value="1"/>
</dbReference>
<evidence type="ECO:0000313" key="4">
    <source>
        <dbReference type="EMBL" id="TRY18122.1"/>
    </source>
</evidence>
<dbReference type="InterPro" id="IPR002123">
    <property type="entry name" value="Plipid/glycerol_acylTrfase"/>
</dbReference>
<dbReference type="SMART" id="SM00563">
    <property type="entry name" value="PlsC"/>
    <property type="match status" value="1"/>
</dbReference>
<keyword evidence="5" id="KW-1185">Reference proteome</keyword>
<evidence type="ECO:0000256" key="2">
    <source>
        <dbReference type="ARBA" id="ARBA00023315"/>
    </source>
</evidence>
<dbReference type="OrthoDB" id="9808424at2"/>
<gene>
    <name evidence="4" type="ORF">FOJ82_08675</name>
</gene>
<dbReference type="GO" id="GO:0006654">
    <property type="term" value="P:phosphatidic acid biosynthetic process"/>
    <property type="evidence" value="ECO:0007669"/>
    <property type="project" value="TreeGrafter"/>
</dbReference>
<dbReference type="PANTHER" id="PTHR10434">
    <property type="entry name" value="1-ACYL-SN-GLYCEROL-3-PHOSPHATE ACYLTRANSFERASE"/>
    <property type="match status" value="1"/>
</dbReference>